<sequence length="127" mass="14249">MFVSFSHFPFLFVKLCVCMRVRCVCMCACASAYTVRQEKIRGPHPSTRHATGEGGQYLILSHVVDPSPLAADPPPVEISLKLQIPFSPPFASKQARLFFCTEKKEDENTVCTTMMPQQRRLSVAELI</sequence>
<feature type="chain" id="PRO_5014649648" evidence="1">
    <location>
        <begin position="24"/>
        <end position="127"/>
    </location>
</feature>
<name>A0A2M3ZQV4_9DIPT</name>
<accession>A0A2M3ZQV4</accession>
<protein>
    <submittedName>
        <fullName evidence="2">Putative secreted peptide</fullName>
    </submittedName>
</protein>
<evidence type="ECO:0000256" key="1">
    <source>
        <dbReference type="SAM" id="SignalP"/>
    </source>
</evidence>
<dbReference type="AlphaFoldDB" id="A0A2M3ZQV4"/>
<evidence type="ECO:0000313" key="2">
    <source>
        <dbReference type="EMBL" id="MBW30872.1"/>
    </source>
</evidence>
<dbReference type="EMBL" id="GGFM01010121">
    <property type="protein sequence ID" value="MBW30872.1"/>
    <property type="molecule type" value="Transcribed_RNA"/>
</dbReference>
<feature type="signal peptide" evidence="1">
    <location>
        <begin position="1"/>
        <end position="23"/>
    </location>
</feature>
<keyword evidence="1" id="KW-0732">Signal</keyword>
<proteinExistence type="predicted"/>
<reference evidence="2" key="1">
    <citation type="submission" date="2018-01" db="EMBL/GenBank/DDBJ databases">
        <title>An insight into the sialome of Amazonian anophelines.</title>
        <authorList>
            <person name="Ribeiro J.M."/>
            <person name="Scarpassa V."/>
            <person name="Calvo E."/>
        </authorList>
    </citation>
    <scope>NUCLEOTIDE SEQUENCE</scope>
    <source>
        <tissue evidence="2">Salivary glands</tissue>
    </source>
</reference>
<organism evidence="2">
    <name type="scientific">Anopheles braziliensis</name>
    <dbReference type="NCBI Taxonomy" id="58242"/>
    <lineage>
        <taxon>Eukaryota</taxon>
        <taxon>Metazoa</taxon>
        <taxon>Ecdysozoa</taxon>
        <taxon>Arthropoda</taxon>
        <taxon>Hexapoda</taxon>
        <taxon>Insecta</taxon>
        <taxon>Pterygota</taxon>
        <taxon>Neoptera</taxon>
        <taxon>Endopterygota</taxon>
        <taxon>Diptera</taxon>
        <taxon>Nematocera</taxon>
        <taxon>Culicoidea</taxon>
        <taxon>Culicidae</taxon>
        <taxon>Anophelinae</taxon>
        <taxon>Anopheles</taxon>
    </lineage>
</organism>